<protein>
    <submittedName>
        <fullName evidence="1">Uncharacterized protein</fullName>
    </submittedName>
</protein>
<name>A0A2H3K1R3_WOLCO</name>
<evidence type="ECO:0000313" key="1">
    <source>
        <dbReference type="EMBL" id="PCH42337.1"/>
    </source>
</evidence>
<gene>
    <name evidence="1" type="ORF">WOLCODRAFT_25308</name>
</gene>
<proteinExistence type="predicted"/>
<dbReference type="AlphaFoldDB" id="A0A2H3K1R3"/>
<accession>A0A2H3K1R3</accession>
<dbReference type="EMBL" id="KB468124">
    <property type="protein sequence ID" value="PCH42337.1"/>
    <property type="molecule type" value="Genomic_DNA"/>
</dbReference>
<evidence type="ECO:0000313" key="2">
    <source>
        <dbReference type="Proteomes" id="UP000218811"/>
    </source>
</evidence>
<sequence length="63" mass="6598">MSERYVGMPDLGRQCGALAFRCGGTPRIGPVSIAAHCAVSPSDPEALRTSVPTFGLLIRLLAL</sequence>
<organism evidence="1 2">
    <name type="scientific">Wolfiporia cocos (strain MD-104)</name>
    <name type="common">Brown rot fungus</name>
    <dbReference type="NCBI Taxonomy" id="742152"/>
    <lineage>
        <taxon>Eukaryota</taxon>
        <taxon>Fungi</taxon>
        <taxon>Dikarya</taxon>
        <taxon>Basidiomycota</taxon>
        <taxon>Agaricomycotina</taxon>
        <taxon>Agaricomycetes</taxon>
        <taxon>Polyporales</taxon>
        <taxon>Phaeolaceae</taxon>
        <taxon>Wolfiporia</taxon>
    </lineage>
</organism>
<dbReference type="Proteomes" id="UP000218811">
    <property type="component" value="Unassembled WGS sequence"/>
</dbReference>
<keyword evidence="2" id="KW-1185">Reference proteome</keyword>
<reference evidence="1 2" key="1">
    <citation type="journal article" date="2012" name="Science">
        <title>The Paleozoic origin of enzymatic lignin decomposition reconstructed from 31 fungal genomes.</title>
        <authorList>
            <person name="Floudas D."/>
            <person name="Binder M."/>
            <person name="Riley R."/>
            <person name="Barry K."/>
            <person name="Blanchette R.A."/>
            <person name="Henrissat B."/>
            <person name="Martinez A.T."/>
            <person name="Otillar R."/>
            <person name="Spatafora J.W."/>
            <person name="Yadav J.S."/>
            <person name="Aerts A."/>
            <person name="Benoit I."/>
            <person name="Boyd A."/>
            <person name="Carlson A."/>
            <person name="Copeland A."/>
            <person name="Coutinho P.M."/>
            <person name="de Vries R.P."/>
            <person name="Ferreira P."/>
            <person name="Findley K."/>
            <person name="Foster B."/>
            <person name="Gaskell J."/>
            <person name="Glotzer D."/>
            <person name="Gorecki P."/>
            <person name="Heitman J."/>
            <person name="Hesse C."/>
            <person name="Hori C."/>
            <person name="Igarashi K."/>
            <person name="Jurgens J.A."/>
            <person name="Kallen N."/>
            <person name="Kersten P."/>
            <person name="Kohler A."/>
            <person name="Kuees U."/>
            <person name="Kumar T.K.A."/>
            <person name="Kuo A."/>
            <person name="LaButti K."/>
            <person name="Larrondo L.F."/>
            <person name="Lindquist E."/>
            <person name="Ling A."/>
            <person name="Lombard V."/>
            <person name="Lucas S."/>
            <person name="Lundell T."/>
            <person name="Martin R."/>
            <person name="McLaughlin D.J."/>
            <person name="Morgenstern I."/>
            <person name="Morin E."/>
            <person name="Murat C."/>
            <person name="Nagy L.G."/>
            <person name="Nolan M."/>
            <person name="Ohm R.A."/>
            <person name="Patyshakuliyeva A."/>
            <person name="Rokas A."/>
            <person name="Ruiz-Duenas F.J."/>
            <person name="Sabat G."/>
            <person name="Salamov A."/>
            <person name="Samejima M."/>
            <person name="Schmutz J."/>
            <person name="Slot J.C."/>
            <person name="St John F."/>
            <person name="Stenlid J."/>
            <person name="Sun H."/>
            <person name="Sun S."/>
            <person name="Syed K."/>
            <person name="Tsang A."/>
            <person name="Wiebenga A."/>
            <person name="Young D."/>
            <person name="Pisabarro A."/>
            <person name="Eastwood D.C."/>
            <person name="Martin F."/>
            <person name="Cullen D."/>
            <person name="Grigoriev I.V."/>
            <person name="Hibbett D.S."/>
        </authorList>
    </citation>
    <scope>NUCLEOTIDE SEQUENCE [LARGE SCALE GENOMIC DNA]</scope>
    <source>
        <strain evidence="1 2">MD-104</strain>
    </source>
</reference>